<dbReference type="InterPro" id="IPR037294">
    <property type="entry name" value="ABC_BtuC-like"/>
</dbReference>
<dbReference type="SUPFAM" id="SSF81345">
    <property type="entry name" value="ABC transporter involved in vitamin B12 uptake, BtuC"/>
    <property type="match status" value="1"/>
</dbReference>
<keyword evidence="7 8" id="KW-0472">Membrane</keyword>
<reference evidence="9" key="2">
    <citation type="submission" date="2020-09" db="EMBL/GenBank/DDBJ databases">
        <authorList>
            <person name="Sun Q."/>
            <person name="Kim S."/>
        </authorList>
    </citation>
    <scope>NUCLEOTIDE SEQUENCE</scope>
    <source>
        <strain evidence="9">KCTC 42650</strain>
    </source>
</reference>
<comment type="similarity">
    <text evidence="2">Belongs to the binding-protein-dependent transport system permease family. FecCD subfamily.</text>
</comment>
<proteinExistence type="inferred from homology"/>
<gene>
    <name evidence="9" type="ORF">GCM10017056_45940</name>
</gene>
<feature type="transmembrane region" description="Helical" evidence="8">
    <location>
        <begin position="179"/>
        <end position="196"/>
    </location>
</feature>
<dbReference type="PANTHER" id="PTHR30472:SF27">
    <property type="entry name" value="PETROBACTIN IMPORT SYSTEM PERMEASE PROTEIN YCLN"/>
    <property type="match status" value="1"/>
</dbReference>
<organism evidence="9 10">
    <name type="scientific">Seohaeicola zhoushanensis</name>
    <dbReference type="NCBI Taxonomy" id="1569283"/>
    <lineage>
        <taxon>Bacteria</taxon>
        <taxon>Pseudomonadati</taxon>
        <taxon>Pseudomonadota</taxon>
        <taxon>Alphaproteobacteria</taxon>
        <taxon>Rhodobacterales</taxon>
        <taxon>Roseobacteraceae</taxon>
        <taxon>Seohaeicola</taxon>
    </lineage>
</organism>
<evidence type="ECO:0000256" key="5">
    <source>
        <dbReference type="ARBA" id="ARBA00022692"/>
    </source>
</evidence>
<dbReference type="AlphaFoldDB" id="A0A8J3H2Z9"/>
<dbReference type="GO" id="GO:0022857">
    <property type="term" value="F:transmembrane transporter activity"/>
    <property type="evidence" value="ECO:0007669"/>
    <property type="project" value="InterPro"/>
</dbReference>
<evidence type="ECO:0000256" key="8">
    <source>
        <dbReference type="SAM" id="Phobius"/>
    </source>
</evidence>
<dbReference type="Gene3D" id="1.10.3470.10">
    <property type="entry name" value="ABC transporter involved in vitamin B12 uptake, BtuC"/>
    <property type="match status" value="1"/>
</dbReference>
<comment type="caution">
    <text evidence="9">The sequence shown here is derived from an EMBL/GenBank/DDBJ whole genome shotgun (WGS) entry which is preliminary data.</text>
</comment>
<feature type="transmembrane region" description="Helical" evidence="8">
    <location>
        <begin position="201"/>
        <end position="219"/>
    </location>
</feature>
<feature type="transmembrane region" description="Helical" evidence="8">
    <location>
        <begin position="311"/>
        <end position="330"/>
    </location>
</feature>
<evidence type="ECO:0000256" key="7">
    <source>
        <dbReference type="ARBA" id="ARBA00023136"/>
    </source>
</evidence>
<keyword evidence="6 8" id="KW-1133">Transmembrane helix</keyword>
<keyword evidence="10" id="KW-1185">Reference proteome</keyword>
<dbReference type="Proteomes" id="UP000626220">
    <property type="component" value="Unassembled WGS sequence"/>
</dbReference>
<feature type="transmembrane region" description="Helical" evidence="8">
    <location>
        <begin position="284"/>
        <end position="305"/>
    </location>
</feature>
<reference evidence="9" key="1">
    <citation type="journal article" date="2014" name="Int. J. Syst. Evol. Microbiol.">
        <title>Complete genome sequence of Corynebacterium casei LMG S-19264T (=DSM 44701T), isolated from a smear-ripened cheese.</title>
        <authorList>
            <consortium name="US DOE Joint Genome Institute (JGI-PGF)"/>
            <person name="Walter F."/>
            <person name="Albersmeier A."/>
            <person name="Kalinowski J."/>
            <person name="Ruckert C."/>
        </authorList>
    </citation>
    <scope>NUCLEOTIDE SEQUENCE</scope>
    <source>
        <strain evidence="9">KCTC 42650</strain>
    </source>
</reference>
<evidence type="ECO:0000313" key="10">
    <source>
        <dbReference type="Proteomes" id="UP000626220"/>
    </source>
</evidence>
<dbReference type="CDD" id="cd06550">
    <property type="entry name" value="TM_ABC_iron-siderophores_like"/>
    <property type="match status" value="1"/>
</dbReference>
<keyword evidence="3" id="KW-0813">Transport</keyword>
<keyword evidence="4" id="KW-1003">Cell membrane</keyword>
<feature type="transmembrane region" description="Helical" evidence="8">
    <location>
        <begin position="239"/>
        <end position="272"/>
    </location>
</feature>
<dbReference type="Pfam" id="PF01032">
    <property type="entry name" value="FecCD"/>
    <property type="match status" value="1"/>
</dbReference>
<evidence type="ECO:0000313" key="9">
    <source>
        <dbReference type="EMBL" id="GHF69634.1"/>
    </source>
</evidence>
<comment type="subcellular location">
    <subcellularLocation>
        <location evidence="1">Cell membrane</location>
        <topology evidence="1">Multi-pass membrane protein</topology>
    </subcellularLocation>
</comment>
<dbReference type="GO" id="GO:0033214">
    <property type="term" value="P:siderophore-iron import into cell"/>
    <property type="evidence" value="ECO:0007669"/>
    <property type="project" value="TreeGrafter"/>
</dbReference>
<feature type="transmembrane region" description="Helical" evidence="8">
    <location>
        <begin position="123"/>
        <end position="144"/>
    </location>
</feature>
<evidence type="ECO:0000256" key="6">
    <source>
        <dbReference type="ARBA" id="ARBA00022989"/>
    </source>
</evidence>
<keyword evidence="5 8" id="KW-0812">Transmembrane</keyword>
<evidence type="ECO:0000256" key="1">
    <source>
        <dbReference type="ARBA" id="ARBA00004651"/>
    </source>
</evidence>
<sequence>MSEAVDTSQGRAERPFGSPGRGLLWLGLALVVLLAGLSLLVGAGRIGLRELLDDPAGLDLLMTSRLPRTAALILAGMASAITGLVIQRLVQNRFVDPTTMGTVDSASLGLLLTVIIFPDAPPMLRMAAAALCAWLGTGVFLLLLRAMPRRSPLIPPLLGISYGAVIGSVAMFIAWQTDLMQALFAWTSADFSIVLAGRYEMLYLAAAFTVFAWIAADRFTLAGLGDSVARSLGLNPGQVLALGVTIVAAVAGCIVVTVGYIPFLGLIVPNLVARRFGDNLRRALPAVALLGALMTLVCYIAGRLILHPFELPIGITMGVLGAVIFLVLLLKGQGR</sequence>
<protein>
    <submittedName>
        <fullName evidence="9">Iron ABC transporter permease</fullName>
    </submittedName>
</protein>
<dbReference type="GO" id="GO:0005886">
    <property type="term" value="C:plasma membrane"/>
    <property type="evidence" value="ECO:0007669"/>
    <property type="project" value="UniProtKB-SubCell"/>
</dbReference>
<dbReference type="RefSeq" id="WP_189682477.1">
    <property type="nucleotide sequence ID" value="NZ_BNCJ01000023.1"/>
</dbReference>
<feature type="transmembrane region" description="Helical" evidence="8">
    <location>
        <begin position="66"/>
        <end position="86"/>
    </location>
</feature>
<name>A0A8J3H2Z9_9RHOB</name>
<evidence type="ECO:0000256" key="2">
    <source>
        <dbReference type="ARBA" id="ARBA00007935"/>
    </source>
</evidence>
<evidence type="ECO:0000256" key="4">
    <source>
        <dbReference type="ARBA" id="ARBA00022475"/>
    </source>
</evidence>
<feature type="transmembrane region" description="Helical" evidence="8">
    <location>
        <begin position="156"/>
        <end position="173"/>
    </location>
</feature>
<dbReference type="EMBL" id="BNCJ01000023">
    <property type="protein sequence ID" value="GHF69634.1"/>
    <property type="molecule type" value="Genomic_DNA"/>
</dbReference>
<evidence type="ECO:0000256" key="3">
    <source>
        <dbReference type="ARBA" id="ARBA00022448"/>
    </source>
</evidence>
<accession>A0A8J3H2Z9</accession>
<feature type="transmembrane region" description="Helical" evidence="8">
    <location>
        <begin position="23"/>
        <end position="46"/>
    </location>
</feature>
<dbReference type="PANTHER" id="PTHR30472">
    <property type="entry name" value="FERRIC ENTEROBACTIN TRANSPORT SYSTEM PERMEASE PROTEIN"/>
    <property type="match status" value="1"/>
</dbReference>
<dbReference type="InterPro" id="IPR000522">
    <property type="entry name" value="ABC_transptr_permease_BtuC"/>
</dbReference>